<evidence type="ECO:0000313" key="1">
    <source>
        <dbReference type="EMBL" id="NYF51772.1"/>
    </source>
</evidence>
<name>A0A7Y9NM36_9BACT</name>
<proteinExistence type="predicted"/>
<organism evidence="1 2">
    <name type="scientific">Tunturiibacter lichenicola</name>
    <dbReference type="NCBI Taxonomy" id="2051959"/>
    <lineage>
        <taxon>Bacteria</taxon>
        <taxon>Pseudomonadati</taxon>
        <taxon>Acidobacteriota</taxon>
        <taxon>Terriglobia</taxon>
        <taxon>Terriglobales</taxon>
        <taxon>Acidobacteriaceae</taxon>
        <taxon>Tunturiibacter</taxon>
    </lineage>
</organism>
<dbReference type="GO" id="GO:0009055">
    <property type="term" value="F:electron transfer activity"/>
    <property type="evidence" value="ECO:0007669"/>
    <property type="project" value="InterPro"/>
</dbReference>
<dbReference type="EMBL" id="JACCCV010000001">
    <property type="protein sequence ID" value="NYF51772.1"/>
    <property type="molecule type" value="Genomic_DNA"/>
</dbReference>
<gene>
    <name evidence="1" type="ORF">HDF12_002137</name>
</gene>
<protein>
    <recommendedName>
        <fullName evidence="3">Cytochrome c domain-containing protein</fullName>
    </recommendedName>
</protein>
<dbReference type="GO" id="GO:0020037">
    <property type="term" value="F:heme binding"/>
    <property type="evidence" value="ECO:0007669"/>
    <property type="project" value="InterPro"/>
</dbReference>
<evidence type="ECO:0000313" key="2">
    <source>
        <dbReference type="Proteomes" id="UP000534186"/>
    </source>
</evidence>
<sequence length="153" mass="16696">MPSVTETKVINWTKHITIGGKKDANPVAASAENIEDGKQSFTSYCMVCHGLDGQNTGVPFAASVSPPIPSLASAEIQSYTDGQLSGLSRTELLLRVCPPLTRIFPMRIYGAWCFIFGTCRGQAAWVSLPYMAVQRNDEVAIETWENSHFGLNI</sequence>
<accession>A0A7Y9NM36</accession>
<reference evidence="1 2" key="1">
    <citation type="submission" date="2020-07" db="EMBL/GenBank/DDBJ databases">
        <title>Genomic Encyclopedia of Type Strains, Phase IV (KMG-V): Genome sequencing to study the core and pangenomes of soil and plant-associated prokaryotes.</title>
        <authorList>
            <person name="Whitman W."/>
        </authorList>
    </citation>
    <scope>NUCLEOTIDE SEQUENCE [LARGE SCALE GENOMIC DNA]</scope>
    <source>
        <strain evidence="1 2">M8UP30</strain>
    </source>
</reference>
<evidence type="ECO:0008006" key="3">
    <source>
        <dbReference type="Google" id="ProtNLM"/>
    </source>
</evidence>
<dbReference type="AlphaFoldDB" id="A0A7Y9NM36"/>
<dbReference type="Gene3D" id="1.10.760.10">
    <property type="entry name" value="Cytochrome c-like domain"/>
    <property type="match status" value="1"/>
</dbReference>
<dbReference type="GO" id="GO:0046872">
    <property type="term" value="F:metal ion binding"/>
    <property type="evidence" value="ECO:0007669"/>
    <property type="project" value="UniProtKB-KW"/>
</dbReference>
<comment type="caution">
    <text evidence="1">The sequence shown here is derived from an EMBL/GenBank/DDBJ whole genome shotgun (WGS) entry which is preliminary data.</text>
</comment>
<dbReference type="Proteomes" id="UP000534186">
    <property type="component" value="Unassembled WGS sequence"/>
</dbReference>
<dbReference type="InterPro" id="IPR036909">
    <property type="entry name" value="Cyt_c-like_dom_sf"/>
</dbReference>
<dbReference type="SUPFAM" id="SSF46626">
    <property type="entry name" value="Cytochrome c"/>
    <property type="match status" value="1"/>
</dbReference>